<evidence type="ECO:0000313" key="1">
    <source>
        <dbReference type="EMBL" id="VDP82848.1"/>
    </source>
</evidence>
<dbReference type="Proteomes" id="UP000269396">
    <property type="component" value="Unassembled WGS sequence"/>
</dbReference>
<protein>
    <submittedName>
        <fullName evidence="1">Uncharacterized protein</fullName>
    </submittedName>
</protein>
<dbReference type="AlphaFoldDB" id="A0A3P8HG77"/>
<evidence type="ECO:0000313" key="2">
    <source>
        <dbReference type="Proteomes" id="UP000269396"/>
    </source>
</evidence>
<dbReference type="EMBL" id="UZAL01044804">
    <property type="protein sequence ID" value="VDP82848.1"/>
    <property type="molecule type" value="Genomic_DNA"/>
</dbReference>
<gene>
    <name evidence="1" type="ORF">SMTD_LOCUS20578</name>
</gene>
<reference evidence="1 2" key="1">
    <citation type="submission" date="2018-11" db="EMBL/GenBank/DDBJ databases">
        <authorList>
            <consortium name="Pathogen Informatics"/>
        </authorList>
    </citation>
    <scope>NUCLEOTIDE SEQUENCE [LARGE SCALE GENOMIC DNA]</scope>
    <source>
        <strain>Denwood</strain>
        <strain evidence="2">Zambia</strain>
    </source>
</reference>
<sequence>MRALMHPDGFDHVSPSFTVRDVTSELFVLLLTFCMAEMY</sequence>
<accession>A0A3P8HG77</accession>
<name>A0A3P8HG77_9TREM</name>
<proteinExistence type="predicted"/>
<keyword evidence="2" id="KW-1185">Reference proteome</keyword>
<organism evidence="1 2">
    <name type="scientific">Schistosoma mattheei</name>
    <dbReference type="NCBI Taxonomy" id="31246"/>
    <lineage>
        <taxon>Eukaryota</taxon>
        <taxon>Metazoa</taxon>
        <taxon>Spiralia</taxon>
        <taxon>Lophotrochozoa</taxon>
        <taxon>Platyhelminthes</taxon>
        <taxon>Trematoda</taxon>
        <taxon>Digenea</taxon>
        <taxon>Strigeidida</taxon>
        <taxon>Schistosomatoidea</taxon>
        <taxon>Schistosomatidae</taxon>
        <taxon>Schistosoma</taxon>
    </lineage>
</organism>